<name>A0A371HZM6_MUCPR</name>
<comment type="caution">
    <text evidence="1">The sequence shown here is derived from an EMBL/GenBank/DDBJ whole genome shotgun (WGS) entry which is preliminary data.</text>
</comment>
<feature type="non-terminal residue" evidence="1">
    <location>
        <position position="1"/>
    </location>
</feature>
<dbReference type="EMBL" id="QJKJ01001315">
    <property type="protein sequence ID" value="RDY08250.1"/>
    <property type="molecule type" value="Genomic_DNA"/>
</dbReference>
<proteinExistence type="predicted"/>
<evidence type="ECO:0000313" key="2">
    <source>
        <dbReference type="Proteomes" id="UP000257109"/>
    </source>
</evidence>
<dbReference type="OrthoDB" id="1414623at2759"/>
<evidence type="ECO:0008006" key="3">
    <source>
        <dbReference type="Google" id="ProtNLM"/>
    </source>
</evidence>
<accession>A0A371HZM6</accession>
<dbReference type="AlphaFoldDB" id="A0A371HZM6"/>
<feature type="non-terminal residue" evidence="1">
    <location>
        <position position="377"/>
    </location>
</feature>
<dbReference type="CDD" id="cd09272">
    <property type="entry name" value="RNase_HI_RT_Ty1"/>
    <property type="match status" value="1"/>
</dbReference>
<organism evidence="1 2">
    <name type="scientific">Mucuna pruriens</name>
    <name type="common">Velvet bean</name>
    <name type="synonym">Dolichos pruriens</name>
    <dbReference type="NCBI Taxonomy" id="157652"/>
    <lineage>
        <taxon>Eukaryota</taxon>
        <taxon>Viridiplantae</taxon>
        <taxon>Streptophyta</taxon>
        <taxon>Embryophyta</taxon>
        <taxon>Tracheophyta</taxon>
        <taxon>Spermatophyta</taxon>
        <taxon>Magnoliopsida</taxon>
        <taxon>eudicotyledons</taxon>
        <taxon>Gunneridae</taxon>
        <taxon>Pentapetalae</taxon>
        <taxon>rosids</taxon>
        <taxon>fabids</taxon>
        <taxon>Fabales</taxon>
        <taxon>Fabaceae</taxon>
        <taxon>Papilionoideae</taxon>
        <taxon>50 kb inversion clade</taxon>
        <taxon>NPAAA clade</taxon>
        <taxon>indigoferoid/millettioid clade</taxon>
        <taxon>Phaseoleae</taxon>
        <taxon>Mucuna</taxon>
    </lineage>
</organism>
<sequence>MEMSNLAAKLKLLKLKLGEDLINKKRKNIKGAEEGYDYLYLIHEKSQSLDVFKSFKAEVELQLGKKIKAIKSNRSGEYYGRYDGSREQHPGPFTLFLRKSFFETENVRILEEVEFEKEENIRNIVFEEESINDIGHVLVLITVQETQMDVKTEFLNGDIDETYDSDFAGYQDSKCFTSGYIYMLAGGAIPWKFVKQYLIAPSTIVVKFVACFEASNHGIWLRKFVTSLRVVDGIKRLLKIYCGNNSVVLYSNNNRGSTKSKREKRRSLEGSKAIWLRKTTNQRLVITEDSAMIFKQLSWIHMSRSKYGQRDYKSLFNRLPRDSSSSQHVDVSRCGAFAILTSSEIRVRVPDDLQTFKLPIGSLKYLPKTPTTKGNVG</sequence>
<evidence type="ECO:0000313" key="1">
    <source>
        <dbReference type="EMBL" id="RDY08250.1"/>
    </source>
</evidence>
<dbReference type="Proteomes" id="UP000257109">
    <property type="component" value="Unassembled WGS sequence"/>
</dbReference>
<reference evidence="1" key="1">
    <citation type="submission" date="2018-05" db="EMBL/GenBank/DDBJ databases">
        <title>Draft genome of Mucuna pruriens seed.</title>
        <authorList>
            <person name="Nnadi N.E."/>
            <person name="Vos R."/>
            <person name="Hasami M.H."/>
            <person name="Devisetty U.K."/>
            <person name="Aguiy J.C."/>
        </authorList>
    </citation>
    <scope>NUCLEOTIDE SEQUENCE [LARGE SCALE GENOMIC DNA]</scope>
    <source>
        <strain evidence="1">JCA_2017</strain>
    </source>
</reference>
<gene>
    <name evidence="1" type="ORF">CR513_07540</name>
</gene>
<protein>
    <recommendedName>
        <fullName evidence="3">Reverse transcriptase Ty1/copia-type domain-containing protein</fullName>
    </recommendedName>
</protein>
<keyword evidence="2" id="KW-1185">Reference proteome</keyword>